<accession>D8TE40</accession>
<dbReference type="EMBL" id="GL377738">
    <property type="protein sequence ID" value="EFJ05082.1"/>
    <property type="molecule type" value="Genomic_DNA"/>
</dbReference>
<dbReference type="AlphaFoldDB" id="D8TE40"/>
<sequence length="772" mass="84571">MSIAEKEEEKIVPIAPREVEPEEPFAGEARMDLTDDLLHKVFSYLDDVSLCRAAIVCRQWRVASAHEDFWKILNFEGRRVTPKQVRNLCQRYPNAIELNLKCKIVEDLLALDAIRSLRALQVLSLGEGLYGDPFFHALSAECASLRTLSISDAVLGSGASQEIQIRHDHLLKLDIVKCRVLRVHVRGSHLQGLSLRRTGTAAVILHCPRLLRLDISSCHKLSDTGVRAAATTCPLLSELDISHCSYVSDETLREIAIACSNLRSLDASNCPNISLEGVRMPVLVSLTLVNCEGINSSSMTAISHCYMLEELLLDFCWLLTTVSLDLPRLKKISLTNCRKFSELALRSPALTSIDVTKCPMLNRIDISSSSLQKLVLNQQQNLATILLQCPSLYEVDLTDCDSLSNSLCEVFSNGGGCPRLRSLILDSCEGLTAIRLSSSSLLYLSLAGCRTVSSIDLQCPELQRLLLDGCDHLSRASLKPVGLRSLNLGICPHLKTLVIRADQMVALDLRGCGILRQAEIICPSLLSLDASYCSQLGDDCLAATSNACSLIQSLVLASCPSVGPSGLLALKQLPGLTVLDLSYTFLTDLSPIYEACPQLEVLRLSACKYLANDALVALHGGKLLPDLQELDLSYGSLDRNAIDGLLSECPHLKHVSLNGCSNVFDIEWPSASTEEDTHMHDADREEQPMEVSAESNCLSLMDLKLDCPKLVSLCLQASGIEEGELEEAIRDCSLLETLDLRNCPKIQTSTLVKIRAIRPGIKRLYNSWGTPG</sequence>
<dbReference type="InParanoid" id="D8TE40"/>
<dbReference type="SUPFAM" id="SSF52047">
    <property type="entry name" value="RNI-like"/>
    <property type="match status" value="2"/>
</dbReference>
<dbReference type="InterPro" id="IPR001611">
    <property type="entry name" value="Leu-rich_rpt"/>
</dbReference>
<evidence type="ECO:0000313" key="2">
    <source>
        <dbReference type="EMBL" id="EFJ05082.1"/>
    </source>
</evidence>
<dbReference type="SUPFAM" id="SSF52058">
    <property type="entry name" value="L domain-like"/>
    <property type="match status" value="1"/>
</dbReference>
<keyword evidence="3" id="KW-1185">Reference proteome</keyword>
<dbReference type="InterPro" id="IPR055312">
    <property type="entry name" value="FBL15-like"/>
</dbReference>
<dbReference type="STRING" id="88036.D8TE40"/>
<dbReference type="KEGG" id="smo:SELMODRAFT_137667"/>
<dbReference type="FunCoup" id="D8TE40">
    <property type="interactions" value="2184"/>
</dbReference>
<dbReference type="PROSITE" id="PS50181">
    <property type="entry name" value="FBOX"/>
    <property type="match status" value="1"/>
</dbReference>
<dbReference type="Gene3D" id="3.80.10.10">
    <property type="entry name" value="Ribonuclease Inhibitor"/>
    <property type="match status" value="3"/>
</dbReference>
<feature type="domain" description="F-box" evidence="1">
    <location>
        <begin position="27"/>
        <end position="73"/>
    </location>
</feature>
<dbReference type="OMA" id="ACANLHI"/>
<gene>
    <name evidence="2" type="ORF">SELMODRAFT_137667</name>
</gene>
<dbReference type="Pfam" id="PF24758">
    <property type="entry name" value="LRR_At5g56370"/>
    <property type="match status" value="1"/>
</dbReference>
<dbReference type="FunFam" id="3.80.10.10:FF:000357">
    <property type="entry name" value="F-box/LRR-repeat protein 15"/>
    <property type="match status" value="1"/>
</dbReference>
<dbReference type="CDD" id="cd22109">
    <property type="entry name" value="F-box_FBXO41"/>
    <property type="match status" value="1"/>
</dbReference>
<dbReference type="eggNOG" id="KOG1947">
    <property type="taxonomic scope" value="Eukaryota"/>
</dbReference>
<dbReference type="InterPro" id="IPR055411">
    <property type="entry name" value="LRR_FXL15/At3g58940/PEG3-like"/>
</dbReference>
<dbReference type="SMART" id="SM00256">
    <property type="entry name" value="FBOX"/>
    <property type="match status" value="1"/>
</dbReference>
<evidence type="ECO:0000259" key="1">
    <source>
        <dbReference type="PROSITE" id="PS50181"/>
    </source>
</evidence>
<name>D8TE40_SELML</name>
<protein>
    <recommendedName>
        <fullName evidence="1">F-box domain-containing protein</fullName>
    </recommendedName>
</protein>
<dbReference type="InterPro" id="IPR006553">
    <property type="entry name" value="Leu-rich_rpt_Cys-con_subtyp"/>
</dbReference>
<dbReference type="Gramene" id="EFJ05082">
    <property type="protein sequence ID" value="EFJ05082"/>
    <property type="gene ID" value="SELMODRAFT_137667"/>
</dbReference>
<reference evidence="2 3" key="1">
    <citation type="journal article" date="2011" name="Science">
        <title>The Selaginella genome identifies genetic changes associated with the evolution of vascular plants.</title>
        <authorList>
            <person name="Banks J.A."/>
            <person name="Nishiyama T."/>
            <person name="Hasebe M."/>
            <person name="Bowman J.L."/>
            <person name="Gribskov M."/>
            <person name="dePamphilis C."/>
            <person name="Albert V.A."/>
            <person name="Aono N."/>
            <person name="Aoyama T."/>
            <person name="Ambrose B.A."/>
            <person name="Ashton N.W."/>
            <person name="Axtell M.J."/>
            <person name="Barker E."/>
            <person name="Barker M.S."/>
            <person name="Bennetzen J.L."/>
            <person name="Bonawitz N.D."/>
            <person name="Chapple C."/>
            <person name="Cheng C."/>
            <person name="Correa L.G."/>
            <person name="Dacre M."/>
            <person name="DeBarry J."/>
            <person name="Dreyer I."/>
            <person name="Elias M."/>
            <person name="Engstrom E.M."/>
            <person name="Estelle M."/>
            <person name="Feng L."/>
            <person name="Finet C."/>
            <person name="Floyd S.K."/>
            <person name="Frommer W.B."/>
            <person name="Fujita T."/>
            <person name="Gramzow L."/>
            <person name="Gutensohn M."/>
            <person name="Harholt J."/>
            <person name="Hattori M."/>
            <person name="Heyl A."/>
            <person name="Hirai T."/>
            <person name="Hiwatashi Y."/>
            <person name="Ishikawa M."/>
            <person name="Iwata M."/>
            <person name="Karol K.G."/>
            <person name="Koehler B."/>
            <person name="Kolukisaoglu U."/>
            <person name="Kubo M."/>
            <person name="Kurata T."/>
            <person name="Lalonde S."/>
            <person name="Li K."/>
            <person name="Li Y."/>
            <person name="Litt A."/>
            <person name="Lyons E."/>
            <person name="Manning G."/>
            <person name="Maruyama T."/>
            <person name="Michael T.P."/>
            <person name="Mikami K."/>
            <person name="Miyazaki S."/>
            <person name="Morinaga S."/>
            <person name="Murata T."/>
            <person name="Mueller-Roeber B."/>
            <person name="Nelson D.R."/>
            <person name="Obara M."/>
            <person name="Oguri Y."/>
            <person name="Olmstead R.G."/>
            <person name="Onodera N."/>
            <person name="Petersen B.L."/>
            <person name="Pils B."/>
            <person name="Prigge M."/>
            <person name="Rensing S.A."/>
            <person name="Riano-Pachon D.M."/>
            <person name="Roberts A.W."/>
            <person name="Sato Y."/>
            <person name="Scheller H.V."/>
            <person name="Schulz B."/>
            <person name="Schulz C."/>
            <person name="Shakirov E.V."/>
            <person name="Shibagaki N."/>
            <person name="Shinohara N."/>
            <person name="Shippen D.E."/>
            <person name="Soerensen I."/>
            <person name="Sotooka R."/>
            <person name="Sugimoto N."/>
            <person name="Sugita M."/>
            <person name="Sumikawa N."/>
            <person name="Tanurdzic M."/>
            <person name="Theissen G."/>
            <person name="Ulvskov P."/>
            <person name="Wakazuki S."/>
            <person name="Weng J.K."/>
            <person name="Willats W.W."/>
            <person name="Wipf D."/>
            <person name="Wolf P.G."/>
            <person name="Yang L."/>
            <person name="Zimmer A.D."/>
            <person name="Zhu Q."/>
            <person name="Mitros T."/>
            <person name="Hellsten U."/>
            <person name="Loque D."/>
            <person name="Otillar R."/>
            <person name="Salamov A."/>
            <person name="Schmutz J."/>
            <person name="Shapiro H."/>
            <person name="Lindquist E."/>
            <person name="Lucas S."/>
            <person name="Rokhsar D."/>
            <person name="Grigoriev I.V."/>
        </authorList>
    </citation>
    <scope>NUCLEOTIDE SEQUENCE [LARGE SCALE GENOMIC DNA]</scope>
</reference>
<dbReference type="InterPro" id="IPR032675">
    <property type="entry name" value="LRR_dom_sf"/>
</dbReference>
<evidence type="ECO:0000313" key="3">
    <source>
        <dbReference type="Proteomes" id="UP000001514"/>
    </source>
</evidence>
<dbReference type="PANTHER" id="PTHR34709">
    <property type="entry name" value="OS10G0396666 PROTEIN"/>
    <property type="match status" value="1"/>
</dbReference>
<proteinExistence type="predicted"/>
<dbReference type="SMART" id="SM00367">
    <property type="entry name" value="LRR_CC"/>
    <property type="match status" value="13"/>
</dbReference>
<dbReference type="Proteomes" id="UP000001514">
    <property type="component" value="Unassembled WGS sequence"/>
</dbReference>
<organism evidence="3">
    <name type="scientific">Selaginella moellendorffii</name>
    <name type="common">Spikemoss</name>
    <dbReference type="NCBI Taxonomy" id="88036"/>
    <lineage>
        <taxon>Eukaryota</taxon>
        <taxon>Viridiplantae</taxon>
        <taxon>Streptophyta</taxon>
        <taxon>Embryophyta</taxon>
        <taxon>Tracheophyta</taxon>
        <taxon>Lycopodiopsida</taxon>
        <taxon>Selaginellales</taxon>
        <taxon>Selaginellaceae</taxon>
        <taxon>Selaginella</taxon>
    </lineage>
</organism>
<dbReference type="SUPFAM" id="SSF81383">
    <property type="entry name" value="F-box domain"/>
    <property type="match status" value="1"/>
</dbReference>
<dbReference type="InterPro" id="IPR036047">
    <property type="entry name" value="F-box-like_dom_sf"/>
</dbReference>
<dbReference type="PANTHER" id="PTHR34709:SF57">
    <property type="entry name" value="F-BOX DOMAIN-CONTAINING PROTEIN"/>
    <property type="match status" value="1"/>
</dbReference>
<dbReference type="FunFam" id="1.20.1280.50:FF:000110">
    <property type="entry name" value="Predicted protein"/>
    <property type="match status" value="1"/>
</dbReference>
<dbReference type="Pfam" id="PF13516">
    <property type="entry name" value="LRR_6"/>
    <property type="match status" value="1"/>
</dbReference>
<dbReference type="InterPro" id="IPR001810">
    <property type="entry name" value="F-box_dom"/>
</dbReference>
<dbReference type="HOGENOM" id="CLU_006638_0_0_1"/>
<dbReference type="Pfam" id="PF12937">
    <property type="entry name" value="F-box-like"/>
    <property type="match status" value="1"/>
</dbReference>